<dbReference type="Proteomes" id="UP000095342">
    <property type="component" value="Chromosome"/>
</dbReference>
<evidence type="ECO:0000259" key="1">
    <source>
        <dbReference type="Pfam" id="PF03372"/>
    </source>
</evidence>
<keyword evidence="2" id="KW-0378">Hydrolase</keyword>
<dbReference type="KEGG" id="aaeo:BJI67_02120"/>
<dbReference type="AlphaFoldDB" id="A0A1D8KBL7"/>
<evidence type="ECO:0000313" key="3">
    <source>
        <dbReference type="Proteomes" id="UP000095342"/>
    </source>
</evidence>
<dbReference type="PANTHER" id="PTHR14859:SF15">
    <property type="entry name" value="ENDONUCLEASE_EXONUCLEASE_PHOSPHATASE DOMAIN-CONTAINING PROTEIN"/>
    <property type="match status" value="1"/>
</dbReference>
<sequence length="275" mass="31161">MNSVLASPHPSRQLIRLLSYNIQVGITTSRYRHYLTHSWKHVLPYPERMATLRGIAHFISDFDLVGLQEIDAGSLRTGFVDQAEYLAHTAPFPHWYSQTNRRLGHFARHALGLMGRFSAHRVVAHRLPGPIPGRGALEVHFGSQQEPLVVILVHLALGRRTRRMQFEYVARLASQYRHVVVMGDLNCPPEAHELLALTQTTDLRVADHGVATYPSWRPAQSFDHILTSPTLEVRRSQAFPVNYSDHLPVGLELILPAGLNLYHEQADVLPRIVEH</sequence>
<dbReference type="GO" id="GO:0004519">
    <property type="term" value="F:endonuclease activity"/>
    <property type="evidence" value="ECO:0007669"/>
    <property type="project" value="UniProtKB-KW"/>
</dbReference>
<organism evidence="2 3">
    <name type="scientific">Acidihalobacter aeolianus</name>
    <dbReference type="NCBI Taxonomy" id="2792603"/>
    <lineage>
        <taxon>Bacteria</taxon>
        <taxon>Pseudomonadati</taxon>
        <taxon>Pseudomonadota</taxon>
        <taxon>Gammaproteobacteria</taxon>
        <taxon>Chromatiales</taxon>
        <taxon>Ectothiorhodospiraceae</taxon>
        <taxon>Acidihalobacter</taxon>
    </lineage>
</organism>
<dbReference type="EMBL" id="CP017448">
    <property type="protein sequence ID" value="AOV18363.1"/>
    <property type="molecule type" value="Genomic_DNA"/>
</dbReference>
<dbReference type="InterPro" id="IPR051916">
    <property type="entry name" value="GPI-anchor_lipid_remodeler"/>
</dbReference>
<dbReference type="Gene3D" id="3.60.10.10">
    <property type="entry name" value="Endonuclease/exonuclease/phosphatase"/>
    <property type="match status" value="1"/>
</dbReference>
<dbReference type="SUPFAM" id="SSF56219">
    <property type="entry name" value="DNase I-like"/>
    <property type="match status" value="1"/>
</dbReference>
<accession>A0A1D8KBL7</accession>
<dbReference type="GO" id="GO:0006506">
    <property type="term" value="P:GPI anchor biosynthetic process"/>
    <property type="evidence" value="ECO:0007669"/>
    <property type="project" value="TreeGrafter"/>
</dbReference>
<dbReference type="GO" id="GO:0016020">
    <property type="term" value="C:membrane"/>
    <property type="evidence" value="ECO:0007669"/>
    <property type="project" value="GOC"/>
</dbReference>
<keyword evidence="3" id="KW-1185">Reference proteome</keyword>
<dbReference type="Pfam" id="PF03372">
    <property type="entry name" value="Exo_endo_phos"/>
    <property type="match status" value="1"/>
</dbReference>
<name>A0A1D8KBL7_9GAMM</name>
<protein>
    <submittedName>
        <fullName evidence="2">Endonuclease</fullName>
    </submittedName>
</protein>
<dbReference type="InterPro" id="IPR036691">
    <property type="entry name" value="Endo/exonu/phosph_ase_sf"/>
</dbReference>
<feature type="domain" description="Endonuclease/exonuclease/phosphatase" evidence="1">
    <location>
        <begin position="18"/>
        <end position="246"/>
    </location>
</feature>
<evidence type="ECO:0000313" key="2">
    <source>
        <dbReference type="EMBL" id="AOV18363.1"/>
    </source>
</evidence>
<dbReference type="InterPro" id="IPR005135">
    <property type="entry name" value="Endo/exonuclease/phosphatase"/>
</dbReference>
<keyword evidence="2" id="KW-0255">Endonuclease</keyword>
<proteinExistence type="predicted"/>
<reference evidence="2 3" key="1">
    <citation type="submission" date="2016-09" db="EMBL/GenBank/DDBJ databases">
        <title>Acidihalobacter prosperus V6 (DSM14174).</title>
        <authorList>
            <person name="Khaleque H.N."/>
            <person name="Ramsay J.P."/>
            <person name="Murphy R.J.T."/>
            <person name="Kaksonen A.H."/>
            <person name="Boxall N.J."/>
            <person name="Watkin E.L.J."/>
        </authorList>
    </citation>
    <scope>NUCLEOTIDE SEQUENCE [LARGE SCALE GENOMIC DNA]</scope>
    <source>
        <strain evidence="2 3">V6</strain>
    </source>
</reference>
<keyword evidence="2" id="KW-0540">Nuclease</keyword>
<gene>
    <name evidence="2" type="ORF">BJI67_02120</name>
</gene>
<dbReference type="PANTHER" id="PTHR14859">
    <property type="entry name" value="CALCOFLUOR WHITE HYPERSENSITIVE PROTEIN PRECURSOR"/>
    <property type="match status" value="1"/>
</dbReference>